<dbReference type="STRING" id="1797785.A3B45_00865"/>
<feature type="region of interest" description="Disordered" evidence="1">
    <location>
        <begin position="70"/>
        <end position="94"/>
    </location>
</feature>
<accession>A0A1F5KR02</accession>
<evidence type="ECO:0000256" key="1">
    <source>
        <dbReference type="SAM" id="MobiDB-lite"/>
    </source>
</evidence>
<dbReference type="AlphaFoldDB" id="A0A1F5KR02"/>
<protein>
    <recommendedName>
        <fullName evidence="4">Toxin</fullName>
    </recommendedName>
</protein>
<evidence type="ECO:0000313" key="3">
    <source>
        <dbReference type="Proteomes" id="UP000178565"/>
    </source>
</evidence>
<evidence type="ECO:0008006" key="4">
    <source>
        <dbReference type="Google" id="ProtNLM"/>
    </source>
</evidence>
<proteinExistence type="predicted"/>
<dbReference type="Gene3D" id="3.10.450.530">
    <property type="entry name" value="Ribonuclease toxin, BrnT, of type II toxin-antitoxin system"/>
    <property type="match status" value="1"/>
</dbReference>
<dbReference type="EMBL" id="MFDM01000016">
    <property type="protein sequence ID" value="OGE43259.1"/>
    <property type="molecule type" value="Genomic_DNA"/>
</dbReference>
<gene>
    <name evidence="2" type="ORF">A3B45_00865</name>
</gene>
<comment type="caution">
    <text evidence="2">The sequence shown here is derived from an EMBL/GenBank/DDBJ whole genome shotgun (WGS) entry which is preliminary data.</text>
</comment>
<dbReference type="InterPro" id="IPR038573">
    <property type="entry name" value="BrnT_sf"/>
</dbReference>
<evidence type="ECO:0000313" key="2">
    <source>
        <dbReference type="EMBL" id="OGE43259.1"/>
    </source>
</evidence>
<feature type="compositionally biased region" description="Basic and acidic residues" evidence="1">
    <location>
        <begin position="76"/>
        <end position="94"/>
    </location>
</feature>
<name>A0A1F5KR02_9BACT</name>
<organism evidence="2 3">
    <name type="scientific">Candidatus Daviesbacteria bacterium RIFCSPLOWO2_01_FULL_39_12</name>
    <dbReference type="NCBI Taxonomy" id="1797785"/>
    <lineage>
        <taxon>Bacteria</taxon>
        <taxon>Candidatus Daviesiibacteriota</taxon>
    </lineage>
</organism>
<dbReference type="Proteomes" id="UP000178565">
    <property type="component" value="Unassembled WGS sequence"/>
</dbReference>
<reference evidence="2 3" key="1">
    <citation type="journal article" date="2016" name="Nat. Commun.">
        <title>Thousands of microbial genomes shed light on interconnected biogeochemical processes in an aquifer system.</title>
        <authorList>
            <person name="Anantharaman K."/>
            <person name="Brown C.T."/>
            <person name="Hug L.A."/>
            <person name="Sharon I."/>
            <person name="Castelle C.J."/>
            <person name="Probst A.J."/>
            <person name="Thomas B.C."/>
            <person name="Singh A."/>
            <person name="Wilkins M.J."/>
            <person name="Karaoz U."/>
            <person name="Brodie E.L."/>
            <person name="Williams K.H."/>
            <person name="Hubbard S.S."/>
            <person name="Banfield J.F."/>
        </authorList>
    </citation>
    <scope>NUCLEOTIDE SEQUENCE [LARGE SCALE GENOMIC DNA]</scope>
</reference>
<sequence>MTRIIVKELIWDRVNLEHIKKHNVSKEEAEEAKNFILHWKTHTKRYLVVSRVGSRLISMVLNRKSTGKYYPVTARDSGKNERRRAYDKEKKQNS</sequence>